<evidence type="ECO:0000256" key="4">
    <source>
        <dbReference type="PROSITE-ProRule" id="PRU00473"/>
    </source>
</evidence>
<protein>
    <submittedName>
        <fullName evidence="7">Outer membrane porin F</fullName>
    </submittedName>
</protein>
<dbReference type="AlphaFoldDB" id="A0A1R4LKA3"/>
<dbReference type="STRING" id="1123498.VR7878_02072"/>
<dbReference type="Pfam" id="PF00691">
    <property type="entry name" value="OmpA"/>
    <property type="match status" value="1"/>
</dbReference>
<dbReference type="Proteomes" id="UP000188276">
    <property type="component" value="Unassembled WGS sequence"/>
</dbReference>
<reference evidence="8" key="1">
    <citation type="submission" date="2017-02" db="EMBL/GenBank/DDBJ databases">
        <authorList>
            <person name="Rodrigo-Torres L."/>
            <person name="Arahal R.D."/>
            <person name="Lucena T."/>
        </authorList>
    </citation>
    <scope>NUCLEOTIDE SEQUENCE [LARGE SCALE GENOMIC DNA]</scope>
    <source>
        <strain evidence="8">CECT 7878</strain>
    </source>
</reference>
<gene>
    <name evidence="7" type="primary">oprF_1</name>
    <name evidence="7" type="ORF">VR7878_02072</name>
</gene>
<feature type="signal peptide" evidence="5">
    <location>
        <begin position="1"/>
        <end position="23"/>
    </location>
</feature>
<evidence type="ECO:0000256" key="3">
    <source>
        <dbReference type="ARBA" id="ARBA00023237"/>
    </source>
</evidence>
<evidence type="ECO:0000313" key="7">
    <source>
        <dbReference type="EMBL" id="SJN57010.1"/>
    </source>
</evidence>
<evidence type="ECO:0000256" key="1">
    <source>
        <dbReference type="ARBA" id="ARBA00004442"/>
    </source>
</evidence>
<keyword evidence="2 4" id="KW-0472">Membrane</keyword>
<name>A0A1R4LKA3_VIBR1</name>
<dbReference type="CDD" id="cd07185">
    <property type="entry name" value="OmpA_C-like"/>
    <property type="match status" value="1"/>
</dbReference>
<keyword evidence="5" id="KW-0732">Signal</keyword>
<sequence>MHTRVIKMKLNYLLFLLSLPVWSANIADQSEDEYDYIASPAVTQAFDLADSDHDGVINARDLCPKTPKNATIDNDGCETYHRNKTQRQLRILFENDSSNINSIFQAQIKQMANFLADYPETSIELRGYASSSGETQYNQELSKQRADSVKARLIEEGVSADRIRIVGFGESNPEAVGQDQISDAKNRRVSATVVGYKGDVEKKWTIFSTLPPNRHTY</sequence>
<dbReference type="InterPro" id="IPR050330">
    <property type="entry name" value="Bact_OuterMem_StrucFunc"/>
</dbReference>
<feature type="chain" id="PRO_5013226946" evidence="5">
    <location>
        <begin position="24"/>
        <end position="217"/>
    </location>
</feature>
<evidence type="ECO:0000259" key="6">
    <source>
        <dbReference type="PROSITE" id="PS51123"/>
    </source>
</evidence>
<dbReference type="GO" id="GO:0009279">
    <property type="term" value="C:cell outer membrane"/>
    <property type="evidence" value="ECO:0007669"/>
    <property type="project" value="UniProtKB-SubCell"/>
</dbReference>
<dbReference type="PROSITE" id="PS00018">
    <property type="entry name" value="EF_HAND_1"/>
    <property type="match status" value="1"/>
</dbReference>
<dbReference type="SUPFAM" id="SSF103088">
    <property type="entry name" value="OmpA-like"/>
    <property type="match status" value="1"/>
</dbReference>
<accession>A0A1R4LKA3</accession>
<dbReference type="InterPro" id="IPR006664">
    <property type="entry name" value="OMP_bac"/>
</dbReference>
<evidence type="ECO:0000313" key="8">
    <source>
        <dbReference type="Proteomes" id="UP000188276"/>
    </source>
</evidence>
<comment type="subcellular location">
    <subcellularLocation>
        <location evidence="1">Cell outer membrane</location>
    </subcellularLocation>
</comment>
<dbReference type="EMBL" id="FULE01000029">
    <property type="protein sequence ID" value="SJN57010.1"/>
    <property type="molecule type" value="Genomic_DNA"/>
</dbReference>
<evidence type="ECO:0000256" key="5">
    <source>
        <dbReference type="SAM" id="SignalP"/>
    </source>
</evidence>
<feature type="domain" description="OmpA-like" evidence="6">
    <location>
        <begin position="80"/>
        <end position="197"/>
    </location>
</feature>
<dbReference type="PRINTS" id="PR01021">
    <property type="entry name" value="OMPADOMAIN"/>
</dbReference>
<dbReference type="InterPro" id="IPR006665">
    <property type="entry name" value="OmpA-like"/>
</dbReference>
<keyword evidence="8" id="KW-1185">Reference proteome</keyword>
<dbReference type="InterPro" id="IPR036737">
    <property type="entry name" value="OmpA-like_sf"/>
</dbReference>
<dbReference type="PROSITE" id="PS51123">
    <property type="entry name" value="OMPA_2"/>
    <property type="match status" value="1"/>
</dbReference>
<dbReference type="InterPro" id="IPR018247">
    <property type="entry name" value="EF_Hand_1_Ca_BS"/>
</dbReference>
<evidence type="ECO:0000256" key="2">
    <source>
        <dbReference type="ARBA" id="ARBA00023136"/>
    </source>
</evidence>
<dbReference type="Gene3D" id="3.30.1330.60">
    <property type="entry name" value="OmpA-like domain"/>
    <property type="match status" value="1"/>
</dbReference>
<dbReference type="PANTHER" id="PTHR30329:SF21">
    <property type="entry name" value="LIPOPROTEIN YIAD-RELATED"/>
    <property type="match status" value="1"/>
</dbReference>
<organism evidence="7 8">
    <name type="scientific">Vibrio ruber (strain DSM 16370 / JCM 11486 / BCRC 17186 / CECT 7878 / LMG 23124 / VR1)</name>
    <dbReference type="NCBI Taxonomy" id="1123498"/>
    <lineage>
        <taxon>Bacteria</taxon>
        <taxon>Pseudomonadati</taxon>
        <taxon>Pseudomonadota</taxon>
        <taxon>Gammaproteobacteria</taxon>
        <taxon>Vibrionales</taxon>
        <taxon>Vibrionaceae</taxon>
        <taxon>Vibrio</taxon>
    </lineage>
</organism>
<proteinExistence type="predicted"/>
<dbReference type="PANTHER" id="PTHR30329">
    <property type="entry name" value="STATOR ELEMENT OF FLAGELLAR MOTOR COMPLEX"/>
    <property type="match status" value="1"/>
</dbReference>
<keyword evidence="3" id="KW-0998">Cell outer membrane</keyword>